<comment type="subcellular location">
    <subcellularLocation>
        <location evidence="1">Nucleus</location>
    </subcellularLocation>
</comment>
<dbReference type="GO" id="GO:0008270">
    <property type="term" value="F:zinc ion binding"/>
    <property type="evidence" value="ECO:0007669"/>
    <property type="project" value="InterPro"/>
</dbReference>
<dbReference type="Gene3D" id="4.10.240.10">
    <property type="entry name" value="Zn(2)-C6 fungal-type DNA-binding domain"/>
    <property type="match status" value="1"/>
</dbReference>
<organism evidence="8 9">
    <name type="scientific">Saxophila tyrrhenica</name>
    <dbReference type="NCBI Taxonomy" id="1690608"/>
    <lineage>
        <taxon>Eukaryota</taxon>
        <taxon>Fungi</taxon>
        <taxon>Dikarya</taxon>
        <taxon>Ascomycota</taxon>
        <taxon>Pezizomycotina</taxon>
        <taxon>Dothideomycetes</taxon>
        <taxon>Dothideomycetidae</taxon>
        <taxon>Mycosphaerellales</taxon>
        <taxon>Extremaceae</taxon>
        <taxon>Saxophila</taxon>
    </lineage>
</organism>
<evidence type="ECO:0000256" key="3">
    <source>
        <dbReference type="ARBA" id="ARBA00023125"/>
    </source>
</evidence>
<dbReference type="InterPro" id="IPR036864">
    <property type="entry name" value="Zn2-C6_fun-type_DNA-bd_sf"/>
</dbReference>
<dbReference type="SUPFAM" id="SSF57701">
    <property type="entry name" value="Zn2/Cys6 DNA-binding domain"/>
    <property type="match status" value="1"/>
</dbReference>
<dbReference type="PROSITE" id="PS50048">
    <property type="entry name" value="ZN2_CY6_FUNGAL_2"/>
    <property type="match status" value="1"/>
</dbReference>
<dbReference type="AlphaFoldDB" id="A0AAV9P928"/>
<dbReference type="GO" id="GO:0043565">
    <property type="term" value="F:sequence-specific DNA binding"/>
    <property type="evidence" value="ECO:0007669"/>
    <property type="project" value="TreeGrafter"/>
</dbReference>
<evidence type="ECO:0000256" key="6">
    <source>
        <dbReference type="SAM" id="MobiDB-lite"/>
    </source>
</evidence>
<dbReference type="PANTHER" id="PTHR47540:SF4">
    <property type="entry name" value="TRANSCRIPTION FACTOR RGLT"/>
    <property type="match status" value="1"/>
</dbReference>
<feature type="region of interest" description="Disordered" evidence="6">
    <location>
        <begin position="132"/>
        <end position="153"/>
    </location>
</feature>
<evidence type="ECO:0000256" key="5">
    <source>
        <dbReference type="ARBA" id="ARBA00023242"/>
    </source>
</evidence>
<dbReference type="InterPro" id="IPR051711">
    <property type="entry name" value="Stress_Response_Reg"/>
</dbReference>
<dbReference type="SMART" id="SM00066">
    <property type="entry name" value="GAL4"/>
    <property type="match status" value="1"/>
</dbReference>
<feature type="compositionally biased region" description="Basic and acidic residues" evidence="6">
    <location>
        <begin position="71"/>
        <end position="89"/>
    </location>
</feature>
<evidence type="ECO:0000313" key="8">
    <source>
        <dbReference type="EMBL" id="KAK5168325.1"/>
    </source>
</evidence>
<protein>
    <recommendedName>
        <fullName evidence="7">Zn(2)-C6 fungal-type domain-containing protein</fullName>
    </recommendedName>
</protein>
<keyword evidence="9" id="KW-1185">Reference proteome</keyword>
<dbReference type="Pfam" id="PF00172">
    <property type="entry name" value="Zn_clus"/>
    <property type="match status" value="1"/>
</dbReference>
<keyword evidence="2" id="KW-0805">Transcription regulation</keyword>
<gene>
    <name evidence="8" type="ORF">LTR77_006894</name>
</gene>
<dbReference type="PRINTS" id="PR00755">
    <property type="entry name" value="AFLATOXINBRP"/>
</dbReference>
<dbReference type="InterPro" id="IPR001138">
    <property type="entry name" value="Zn2Cys6_DnaBD"/>
</dbReference>
<evidence type="ECO:0000313" key="9">
    <source>
        <dbReference type="Proteomes" id="UP001337655"/>
    </source>
</evidence>
<keyword evidence="3" id="KW-0238">DNA-binding</keyword>
<evidence type="ECO:0000256" key="2">
    <source>
        <dbReference type="ARBA" id="ARBA00023015"/>
    </source>
</evidence>
<reference evidence="8 9" key="1">
    <citation type="submission" date="2023-08" db="EMBL/GenBank/DDBJ databases">
        <title>Black Yeasts Isolated from many extreme environments.</title>
        <authorList>
            <person name="Coleine C."/>
            <person name="Stajich J.E."/>
            <person name="Selbmann L."/>
        </authorList>
    </citation>
    <scope>NUCLEOTIDE SEQUENCE [LARGE SCALE GENOMIC DNA]</scope>
    <source>
        <strain evidence="8 9">CCFEE 5935</strain>
    </source>
</reference>
<feature type="region of interest" description="Disordered" evidence="6">
    <location>
        <begin position="62"/>
        <end position="104"/>
    </location>
</feature>
<feature type="domain" description="Zn(2)-C6 fungal-type" evidence="7">
    <location>
        <begin position="27"/>
        <end position="57"/>
    </location>
</feature>
<dbReference type="RefSeq" id="XP_064657935.1">
    <property type="nucleotide sequence ID" value="XM_064804134.1"/>
</dbReference>
<name>A0AAV9P928_9PEZI</name>
<dbReference type="PROSITE" id="PS00463">
    <property type="entry name" value="ZN2_CY6_FUNGAL_1"/>
    <property type="match status" value="1"/>
</dbReference>
<dbReference type="GeneID" id="89928233"/>
<sequence length="425" mass="47101">MEIDSQPLQPQTQLQSVSGSVAKRRAACDECRTKKLKCTGEQPKCSRCAREGITCIYSIQKQMGRPKKRQRTDDDEHHDAHPHEEHVIPNKDQQPQAWDFPPPDEPYNVLTPGGSVQPWLLDFDTDPTLYPSDSALPALTPDNNSTSSHSPPVLNLPPELQQTHHHNHNHIDPSLPQPDSTNLGLPASLLPPCACLSTMYLTLSNLSSMPPSFPFPFALHPLRSAMQTAADVLACEHCPQRFISAIQNTQLIGTLLMSLAERYGKVLSAISSEAERAEREGEKKKFRLADLNTANGHLHTNGIGCAAAFNLELEADEWRSLAKKVVRAEVCGADDGGEMNPLSESNEMNGTGGGDPHSHCPSFLGIISKMERRQEFWHNKPMPEDFPKDHVTGLPIGGKHLPKEDHLCLKYVGYARRMVEGYDWS</sequence>
<keyword evidence="5" id="KW-0539">Nucleus</keyword>
<dbReference type="GO" id="GO:0045944">
    <property type="term" value="P:positive regulation of transcription by RNA polymerase II"/>
    <property type="evidence" value="ECO:0007669"/>
    <property type="project" value="TreeGrafter"/>
</dbReference>
<proteinExistence type="predicted"/>
<dbReference type="PANTHER" id="PTHR47540">
    <property type="entry name" value="THIAMINE REPRESSIBLE GENES REGULATORY PROTEIN THI5"/>
    <property type="match status" value="1"/>
</dbReference>
<evidence type="ECO:0000259" key="7">
    <source>
        <dbReference type="PROSITE" id="PS50048"/>
    </source>
</evidence>
<dbReference type="Proteomes" id="UP001337655">
    <property type="component" value="Unassembled WGS sequence"/>
</dbReference>
<keyword evidence="4" id="KW-0804">Transcription</keyword>
<dbReference type="CDD" id="cd00067">
    <property type="entry name" value="GAL4"/>
    <property type="match status" value="1"/>
</dbReference>
<feature type="compositionally biased region" description="Low complexity" evidence="6">
    <location>
        <begin position="1"/>
        <end position="16"/>
    </location>
</feature>
<evidence type="ECO:0000256" key="1">
    <source>
        <dbReference type="ARBA" id="ARBA00004123"/>
    </source>
</evidence>
<feature type="compositionally biased region" description="Polar residues" evidence="6">
    <location>
        <begin position="141"/>
        <end position="150"/>
    </location>
</feature>
<dbReference type="GO" id="GO:0000981">
    <property type="term" value="F:DNA-binding transcription factor activity, RNA polymerase II-specific"/>
    <property type="evidence" value="ECO:0007669"/>
    <property type="project" value="InterPro"/>
</dbReference>
<evidence type="ECO:0000256" key="4">
    <source>
        <dbReference type="ARBA" id="ARBA00023163"/>
    </source>
</evidence>
<comment type="caution">
    <text evidence="8">The sequence shown here is derived from an EMBL/GenBank/DDBJ whole genome shotgun (WGS) entry which is preliminary data.</text>
</comment>
<feature type="region of interest" description="Disordered" evidence="6">
    <location>
        <begin position="1"/>
        <end position="20"/>
    </location>
</feature>
<dbReference type="GO" id="GO:0005634">
    <property type="term" value="C:nucleus"/>
    <property type="evidence" value="ECO:0007669"/>
    <property type="project" value="UniProtKB-SubCell"/>
</dbReference>
<dbReference type="EMBL" id="JAVRRT010000010">
    <property type="protein sequence ID" value="KAK5168325.1"/>
    <property type="molecule type" value="Genomic_DNA"/>
</dbReference>
<accession>A0AAV9P928</accession>